<comment type="pathway">
    <text evidence="4">tRNA modification; tRNA-queuosine biosynthesis.</text>
</comment>
<evidence type="ECO:0000256" key="2">
    <source>
        <dbReference type="ARBA" id="ARBA00022679"/>
    </source>
</evidence>
<feature type="binding site" evidence="4">
    <location>
        <position position="203"/>
    </location>
    <ligand>
        <name>substrate</name>
    </ligand>
</feature>
<dbReference type="EC" id="2.4.2.29" evidence="4"/>
<feature type="region of interest" description="RNA binding" evidence="4">
    <location>
        <begin position="263"/>
        <end position="269"/>
    </location>
</feature>
<feature type="active site" description="Nucleophile" evidence="4">
    <location>
        <position position="282"/>
    </location>
</feature>
<evidence type="ECO:0000259" key="5">
    <source>
        <dbReference type="Pfam" id="PF01702"/>
    </source>
</evidence>
<keyword evidence="4" id="KW-0862">Zinc</keyword>
<name>A0A1F6AQA8_9BACT</name>
<dbReference type="NCBIfam" id="TIGR00449">
    <property type="entry name" value="tgt_general"/>
    <property type="match status" value="1"/>
</dbReference>
<accession>A0A1F6AQA8</accession>
<dbReference type="EMBL" id="MFJR01000007">
    <property type="protein sequence ID" value="OGG26663.1"/>
    <property type="molecule type" value="Genomic_DNA"/>
</dbReference>
<dbReference type="GO" id="GO:0005737">
    <property type="term" value="C:cytoplasm"/>
    <property type="evidence" value="ECO:0007669"/>
    <property type="project" value="TreeGrafter"/>
</dbReference>
<feature type="binding site" evidence="4">
    <location>
        <position position="331"/>
    </location>
    <ligand>
        <name>Zn(2+)</name>
        <dbReference type="ChEBI" id="CHEBI:29105"/>
    </ligand>
</feature>
<feature type="binding site" evidence="4">
    <location>
        <position position="328"/>
    </location>
    <ligand>
        <name>Zn(2+)</name>
        <dbReference type="ChEBI" id="CHEBI:29105"/>
    </ligand>
</feature>
<dbReference type="GO" id="GO:0046872">
    <property type="term" value="F:metal ion binding"/>
    <property type="evidence" value="ECO:0007669"/>
    <property type="project" value="UniProtKB-KW"/>
</dbReference>
<dbReference type="PANTHER" id="PTHR46499:SF1">
    <property type="entry name" value="QUEUINE TRNA-RIBOSYLTRANSFERASE"/>
    <property type="match status" value="1"/>
</dbReference>
<feature type="binding site" evidence="4">
    <location>
        <position position="326"/>
    </location>
    <ligand>
        <name>Zn(2+)</name>
        <dbReference type="ChEBI" id="CHEBI:29105"/>
    </ligand>
</feature>
<feature type="binding site" evidence="4">
    <location>
        <position position="357"/>
    </location>
    <ligand>
        <name>Zn(2+)</name>
        <dbReference type="ChEBI" id="CHEBI:29105"/>
    </ligand>
</feature>
<dbReference type="InterPro" id="IPR050076">
    <property type="entry name" value="ArchSynthase1/Queuine_TRR"/>
</dbReference>
<keyword evidence="4" id="KW-0479">Metal-binding</keyword>
<comment type="function">
    <text evidence="4">Catalyzes the base-exchange of a guanine (G) residue with the queuine precursor 7-aminomethyl-7-deazaguanine (PreQ1) at position 34 (anticodon wobble position) in tRNAs with GU(N) anticodons (tRNA-Asp, -Asn, -His and -Tyr). Catalysis occurs through a double-displacement mechanism. The nucleophile active site attacks the C1' of nucleotide 34 to detach the guanine base from the RNA, forming a covalent enzyme-RNA intermediate. The proton acceptor active site deprotonates the incoming PreQ1, allowing a nucleophilic attack on the C1' of the ribose to form the product. After dissociation, two additional enzymatic reactions on the tRNA convert PreQ1 to queuine (Q), resulting in the hypermodified nucleoside queuosine (7-(((4,5-cis-dihydroxy-2-cyclopenten-1-yl)amino)methyl)-7-deazaguanosine).</text>
</comment>
<dbReference type="Gene3D" id="3.20.20.105">
    <property type="entry name" value="Queuine tRNA-ribosyltransferase-like"/>
    <property type="match status" value="1"/>
</dbReference>
<sequence length="388" mass="44341">MKKFRFEILSSDNKSNAKLGEIFTSHGKIRTPAFVPVGSSASIKSLTSDEIKYCLIDVFFVNTYHMIFHPGIKIVNHFGGLHQFMNWKSSLMTDSGGFQAFSLGEHGPRQNISDPQRLVKITDKGISFKSIWDGQTVFLGPQESIAIQQKLNSDIMMSFDECTFYPIEKNYAKKSMERTHTWAKTCLAQKAKKDGQALYGIVQGSVFRDLRQISANFMSNLPFEGFAIGSVANSREPREKVFSVLDWTMPFLLPQQKPVHFLGIGEIEDILMSVGYGIDSLDCVTPTRLGRMGWIFDKKKGLKNKFRYDITKSENALEKKAPVLKCKCFTCQNYSRAYLHHLFRSKELLAFRLATLHNLYFFGQLMEEIRMAIADNSFNKYKKSWLKS</sequence>
<comment type="similarity">
    <text evidence="4">Belongs to the queuine tRNA-ribosyltransferase family.</text>
</comment>
<dbReference type="InterPro" id="IPR002616">
    <property type="entry name" value="tRNA_ribo_trans-like"/>
</dbReference>
<feature type="domain" description="tRNA-guanine(15) transglycosylase-like" evidence="5">
    <location>
        <begin position="16"/>
        <end position="387"/>
    </location>
</feature>
<organism evidence="6 7">
    <name type="scientific">Candidatus Gottesmanbacteria bacterium RIFCSPLOWO2_01_FULL_39_12b</name>
    <dbReference type="NCBI Taxonomy" id="1798388"/>
    <lineage>
        <taxon>Bacteria</taxon>
        <taxon>Candidatus Gottesmaniibacteriota</taxon>
    </lineage>
</organism>
<dbReference type="InterPro" id="IPR036511">
    <property type="entry name" value="TGT-like_sf"/>
</dbReference>
<proteinExistence type="inferred from homology"/>
<dbReference type="Proteomes" id="UP000176609">
    <property type="component" value="Unassembled WGS sequence"/>
</dbReference>
<evidence type="ECO:0000313" key="7">
    <source>
        <dbReference type="Proteomes" id="UP000176609"/>
    </source>
</evidence>
<feature type="binding site" evidence="4">
    <location>
        <position position="160"/>
    </location>
    <ligand>
        <name>substrate</name>
    </ligand>
</feature>
<keyword evidence="3 4" id="KW-0819">tRNA processing</keyword>
<evidence type="ECO:0000256" key="3">
    <source>
        <dbReference type="ARBA" id="ARBA00022694"/>
    </source>
</evidence>
<keyword evidence="2 4" id="KW-0808">Transferase</keyword>
<feature type="active site" description="Proton acceptor" evidence="4">
    <location>
        <position position="94"/>
    </location>
</feature>
<evidence type="ECO:0000313" key="6">
    <source>
        <dbReference type="EMBL" id="OGG26663.1"/>
    </source>
</evidence>
<keyword evidence="1 4" id="KW-0328">Glycosyltransferase</keyword>
<gene>
    <name evidence="4" type="primary">tgt</name>
    <name evidence="6" type="ORF">A2960_00630</name>
</gene>
<dbReference type="SUPFAM" id="SSF51713">
    <property type="entry name" value="tRNA-guanine transglycosylase"/>
    <property type="match status" value="1"/>
</dbReference>
<evidence type="ECO:0000256" key="4">
    <source>
        <dbReference type="HAMAP-Rule" id="MF_00168"/>
    </source>
</evidence>
<comment type="subunit">
    <text evidence="4">Homodimer. Within each dimer, one monomer is responsible for RNA recognition and catalysis, while the other monomer binds to the replacement base PreQ1.</text>
</comment>
<reference evidence="6 7" key="1">
    <citation type="journal article" date="2016" name="Nat. Commun.">
        <title>Thousands of microbial genomes shed light on interconnected biogeochemical processes in an aquifer system.</title>
        <authorList>
            <person name="Anantharaman K."/>
            <person name="Brown C.T."/>
            <person name="Hug L.A."/>
            <person name="Sharon I."/>
            <person name="Castelle C.J."/>
            <person name="Probst A.J."/>
            <person name="Thomas B.C."/>
            <person name="Singh A."/>
            <person name="Wilkins M.J."/>
            <person name="Karaoz U."/>
            <person name="Brodie E.L."/>
            <person name="Williams K.H."/>
            <person name="Hubbard S.S."/>
            <person name="Banfield J.F."/>
        </authorList>
    </citation>
    <scope>NUCLEOTIDE SEQUENCE [LARGE SCALE GENOMIC DNA]</scope>
</reference>
<dbReference type="UniPathway" id="UPA00392"/>
<dbReference type="GO" id="GO:0008616">
    <property type="term" value="P:tRNA queuosine(34) biosynthetic process"/>
    <property type="evidence" value="ECO:0007669"/>
    <property type="project" value="UniProtKB-UniRule"/>
</dbReference>
<protein>
    <recommendedName>
        <fullName evidence="4">Queuine tRNA-ribosyltransferase</fullName>
        <ecNumber evidence="4">2.4.2.29</ecNumber>
    </recommendedName>
    <alternativeName>
        <fullName evidence="4">Guanine insertion enzyme</fullName>
    </alternativeName>
    <alternativeName>
        <fullName evidence="4">tRNA-guanine transglycosylase</fullName>
    </alternativeName>
</protein>
<evidence type="ECO:0000256" key="1">
    <source>
        <dbReference type="ARBA" id="ARBA00022676"/>
    </source>
</evidence>
<dbReference type="Pfam" id="PF01702">
    <property type="entry name" value="TGT"/>
    <property type="match status" value="1"/>
</dbReference>
<dbReference type="AlphaFoldDB" id="A0A1F6AQA8"/>
<comment type="caution">
    <text evidence="6">The sequence shown here is derived from an EMBL/GenBank/DDBJ whole genome shotgun (WGS) entry which is preliminary data.</text>
</comment>
<dbReference type="InterPro" id="IPR004803">
    <property type="entry name" value="TGT"/>
</dbReference>
<keyword evidence="4" id="KW-0671">Queuosine biosynthesis</keyword>
<comment type="cofactor">
    <cofactor evidence="4">
        <name>Zn(2+)</name>
        <dbReference type="ChEBI" id="CHEBI:29105"/>
    </cofactor>
    <text evidence="4">Binds 1 zinc ion per subunit.</text>
</comment>
<dbReference type="PANTHER" id="PTHR46499">
    <property type="entry name" value="QUEUINE TRNA-RIBOSYLTRANSFERASE"/>
    <property type="match status" value="1"/>
</dbReference>
<dbReference type="HAMAP" id="MF_00168">
    <property type="entry name" value="Q_tRNA_Tgt"/>
    <property type="match status" value="1"/>
</dbReference>
<comment type="catalytic activity">
    <reaction evidence="4">
        <text>7-aminomethyl-7-carbaguanine + guanosine(34) in tRNA = 7-aminomethyl-7-carbaguanosine(34) in tRNA + guanine</text>
        <dbReference type="Rhea" id="RHEA:24104"/>
        <dbReference type="Rhea" id="RHEA-COMP:10341"/>
        <dbReference type="Rhea" id="RHEA-COMP:10342"/>
        <dbReference type="ChEBI" id="CHEBI:16235"/>
        <dbReference type="ChEBI" id="CHEBI:58703"/>
        <dbReference type="ChEBI" id="CHEBI:74269"/>
        <dbReference type="ChEBI" id="CHEBI:82833"/>
        <dbReference type="EC" id="2.4.2.29"/>
    </reaction>
</comment>
<comment type="caution">
    <text evidence="4">Lacks conserved residue(s) required for the propagation of feature annotation.</text>
</comment>
<dbReference type="NCBIfam" id="TIGR00430">
    <property type="entry name" value="Q_tRNA_tgt"/>
    <property type="match status" value="1"/>
</dbReference>
<feature type="binding site" evidence="4">
    <location>
        <begin position="94"/>
        <end position="98"/>
    </location>
    <ligand>
        <name>substrate</name>
    </ligand>
</feature>
<dbReference type="GO" id="GO:0008479">
    <property type="term" value="F:tRNA-guanosine(34) queuine transglycosylase activity"/>
    <property type="evidence" value="ECO:0007669"/>
    <property type="project" value="UniProtKB-UniRule"/>
</dbReference>
<feature type="region of interest" description="RNA binding; important for wobble base 34 recognition" evidence="4">
    <location>
        <begin position="287"/>
        <end position="291"/>
    </location>
</feature>